<keyword evidence="3" id="KW-1185">Reference proteome</keyword>
<organism evidence="2 3">
    <name type="scientific">Saliphagus infecundisoli</name>
    <dbReference type="NCBI Taxonomy" id="1849069"/>
    <lineage>
        <taxon>Archaea</taxon>
        <taxon>Methanobacteriati</taxon>
        <taxon>Methanobacteriota</taxon>
        <taxon>Stenosarchaea group</taxon>
        <taxon>Halobacteria</taxon>
        <taxon>Halobacteriales</taxon>
        <taxon>Natrialbaceae</taxon>
        <taxon>Saliphagus</taxon>
    </lineage>
</organism>
<dbReference type="EMBL" id="JBHSJG010000038">
    <property type="protein sequence ID" value="MFC4988905.1"/>
    <property type="molecule type" value="Genomic_DNA"/>
</dbReference>
<dbReference type="InterPro" id="IPR055755">
    <property type="entry name" value="DUF7331"/>
</dbReference>
<accession>A0ABD5QH62</accession>
<dbReference type="AlphaFoldDB" id="A0ABD5QH62"/>
<dbReference type="RefSeq" id="WP_224828348.1">
    <property type="nucleotide sequence ID" value="NZ_JAIVEF010000006.1"/>
</dbReference>
<proteinExistence type="predicted"/>
<feature type="region of interest" description="Disordered" evidence="1">
    <location>
        <begin position="1"/>
        <end position="21"/>
    </location>
</feature>
<name>A0ABD5QH62_9EURY</name>
<evidence type="ECO:0000313" key="3">
    <source>
        <dbReference type="Proteomes" id="UP001595925"/>
    </source>
</evidence>
<sequence length="57" mass="6629">MSVRARDERREEHSRHDDPAVATVECYETDGRTVFFDAENPLAWMETARTLALEEFA</sequence>
<comment type="caution">
    <text evidence="2">The sequence shown here is derived from an EMBL/GenBank/DDBJ whole genome shotgun (WGS) entry which is preliminary data.</text>
</comment>
<feature type="compositionally biased region" description="Basic and acidic residues" evidence="1">
    <location>
        <begin position="1"/>
        <end position="19"/>
    </location>
</feature>
<reference evidence="2 3" key="1">
    <citation type="journal article" date="2019" name="Int. J. Syst. Evol. Microbiol.">
        <title>The Global Catalogue of Microorganisms (GCM) 10K type strain sequencing project: providing services to taxonomists for standard genome sequencing and annotation.</title>
        <authorList>
            <consortium name="The Broad Institute Genomics Platform"/>
            <consortium name="The Broad Institute Genome Sequencing Center for Infectious Disease"/>
            <person name="Wu L."/>
            <person name="Ma J."/>
        </authorList>
    </citation>
    <scope>NUCLEOTIDE SEQUENCE [LARGE SCALE GENOMIC DNA]</scope>
    <source>
        <strain evidence="2 3">CGMCC 1.15824</strain>
    </source>
</reference>
<dbReference type="Proteomes" id="UP001595925">
    <property type="component" value="Unassembled WGS sequence"/>
</dbReference>
<protein>
    <submittedName>
        <fullName evidence="2">Uncharacterized protein</fullName>
    </submittedName>
</protein>
<dbReference type="Pfam" id="PF24018">
    <property type="entry name" value="DUF7331"/>
    <property type="match status" value="1"/>
</dbReference>
<gene>
    <name evidence="2" type="ORF">ACFPFO_14250</name>
</gene>
<evidence type="ECO:0000256" key="1">
    <source>
        <dbReference type="SAM" id="MobiDB-lite"/>
    </source>
</evidence>
<evidence type="ECO:0000313" key="2">
    <source>
        <dbReference type="EMBL" id="MFC4988905.1"/>
    </source>
</evidence>